<dbReference type="PANTHER" id="PTHR31704">
    <property type="entry name" value="MYB/SANT-LIKE DNA-BINDING DOMAIN PROTEIN-RELATED"/>
    <property type="match status" value="1"/>
</dbReference>
<sequence>MIDARINDTNILSGFSLLLIAPFTGMEDSAKKLTKTKPRVIWNSENVMKTFLEACIREAADSGKQGGNFGQQSWRKVIKILKESHNFVVDQKQTKNRFDYIRYKYQAWCRLKSKSQNVYDASTNTFNLSEEEWDQEIQANPKAKTLKTSPLLFPDLCIQLFDGVRAGVNGQGSYEESNVSNPNLEKVTPQVQENKDTPDDECQRPRKKSKQPVNQSNNSQFEENMSKALEIIIQKQNGPSNKECRGRLKSLGWSSKNPLYQLALGIFCESASHREAWMNLEEDEAEIWVKMISRKLGLALGPVAMSGHFGAALATGLTVTVSARRNTLASSTACSTSPGAYVWP</sequence>
<dbReference type="AlphaFoldDB" id="A0AAD8M886"/>
<dbReference type="Pfam" id="PF12776">
    <property type="entry name" value="Myb_DNA-bind_3"/>
    <property type="match status" value="1"/>
</dbReference>
<protein>
    <recommendedName>
        <fullName evidence="2">Myb/SANT-like domain-containing protein</fullName>
    </recommendedName>
</protein>
<name>A0AAD8M886_9APIA</name>
<evidence type="ECO:0000259" key="2">
    <source>
        <dbReference type="Pfam" id="PF12776"/>
    </source>
</evidence>
<dbReference type="EMBL" id="JAUIZM010000009">
    <property type="protein sequence ID" value="KAK1365790.1"/>
    <property type="molecule type" value="Genomic_DNA"/>
</dbReference>
<feature type="region of interest" description="Disordered" evidence="1">
    <location>
        <begin position="171"/>
        <end position="221"/>
    </location>
</feature>
<organism evidence="3 4">
    <name type="scientific">Heracleum sosnowskyi</name>
    <dbReference type="NCBI Taxonomy" id="360622"/>
    <lineage>
        <taxon>Eukaryota</taxon>
        <taxon>Viridiplantae</taxon>
        <taxon>Streptophyta</taxon>
        <taxon>Embryophyta</taxon>
        <taxon>Tracheophyta</taxon>
        <taxon>Spermatophyta</taxon>
        <taxon>Magnoliopsida</taxon>
        <taxon>eudicotyledons</taxon>
        <taxon>Gunneridae</taxon>
        <taxon>Pentapetalae</taxon>
        <taxon>asterids</taxon>
        <taxon>campanulids</taxon>
        <taxon>Apiales</taxon>
        <taxon>Apiaceae</taxon>
        <taxon>Apioideae</taxon>
        <taxon>apioid superclade</taxon>
        <taxon>Tordylieae</taxon>
        <taxon>Tordyliinae</taxon>
        <taxon>Heracleum</taxon>
    </lineage>
</organism>
<dbReference type="PANTHER" id="PTHR31704:SF48">
    <property type="entry name" value="L10-INTERACTING MYB DOMAIN-CONTAINING PROTEIN-LIKE"/>
    <property type="match status" value="1"/>
</dbReference>
<evidence type="ECO:0000313" key="3">
    <source>
        <dbReference type="EMBL" id="KAK1365790.1"/>
    </source>
</evidence>
<evidence type="ECO:0000313" key="4">
    <source>
        <dbReference type="Proteomes" id="UP001237642"/>
    </source>
</evidence>
<feature type="compositionally biased region" description="Basic and acidic residues" evidence="1">
    <location>
        <begin position="193"/>
        <end position="204"/>
    </location>
</feature>
<proteinExistence type="predicted"/>
<reference evidence="3" key="2">
    <citation type="submission" date="2023-05" db="EMBL/GenBank/DDBJ databases">
        <authorList>
            <person name="Schelkunov M.I."/>
        </authorList>
    </citation>
    <scope>NUCLEOTIDE SEQUENCE</scope>
    <source>
        <strain evidence="3">Hsosn_3</strain>
        <tissue evidence="3">Leaf</tissue>
    </source>
</reference>
<accession>A0AAD8M886</accession>
<dbReference type="Proteomes" id="UP001237642">
    <property type="component" value="Unassembled WGS sequence"/>
</dbReference>
<reference evidence="3" key="1">
    <citation type="submission" date="2023-02" db="EMBL/GenBank/DDBJ databases">
        <title>Genome of toxic invasive species Heracleum sosnowskyi carries increased number of genes despite the absence of recent whole-genome duplications.</title>
        <authorList>
            <person name="Schelkunov M."/>
            <person name="Shtratnikova V."/>
            <person name="Makarenko M."/>
            <person name="Klepikova A."/>
            <person name="Omelchenko D."/>
            <person name="Novikova G."/>
            <person name="Obukhova E."/>
            <person name="Bogdanov V."/>
            <person name="Penin A."/>
            <person name="Logacheva M."/>
        </authorList>
    </citation>
    <scope>NUCLEOTIDE SEQUENCE</scope>
    <source>
        <strain evidence="3">Hsosn_3</strain>
        <tissue evidence="3">Leaf</tissue>
    </source>
</reference>
<gene>
    <name evidence="3" type="ORF">POM88_041351</name>
</gene>
<evidence type="ECO:0000256" key="1">
    <source>
        <dbReference type="SAM" id="MobiDB-lite"/>
    </source>
</evidence>
<feature type="compositionally biased region" description="Polar residues" evidence="1">
    <location>
        <begin position="211"/>
        <end position="221"/>
    </location>
</feature>
<feature type="compositionally biased region" description="Polar residues" evidence="1">
    <location>
        <begin position="171"/>
        <end position="183"/>
    </location>
</feature>
<comment type="caution">
    <text evidence="3">The sequence shown here is derived from an EMBL/GenBank/DDBJ whole genome shotgun (WGS) entry which is preliminary data.</text>
</comment>
<keyword evidence="4" id="KW-1185">Reference proteome</keyword>
<dbReference type="InterPro" id="IPR024752">
    <property type="entry name" value="Myb/SANT-like_dom"/>
</dbReference>
<feature type="domain" description="Myb/SANT-like" evidence="2">
    <location>
        <begin position="42"/>
        <end position="135"/>
    </location>
</feature>